<dbReference type="AlphaFoldDB" id="K9UDI0"/>
<organism evidence="2 3">
    <name type="scientific">Chamaesiphon minutus (strain ATCC 27169 / PCC 6605)</name>
    <dbReference type="NCBI Taxonomy" id="1173020"/>
    <lineage>
        <taxon>Bacteria</taxon>
        <taxon>Bacillati</taxon>
        <taxon>Cyanobacteriota</taxon>
        <taxon>Cyanophyceae</taxon>
        <taxon>Gomontiellales</taxon>
        <taxon>Chamaesiphonaceae</taxon>
        <taxon>Chamaesiphon</taxon>
    </lineage>
</organism>
<dbReference type="Proteomes" id="UP000010366">
    <property type="component" value="Chromosome"/>
</dbReference>
<reference evidence="2 3" key="1">
    <citation type="submission" date="2012-05" db="EMBL/GenBank/DDBJ databases">
        <title>Finished chromosome of genome of Chamaesiphon sp. PCC 6605.</title>
        <authorList>
            <consortium name="US DOE Joint Genome Institute"/>
            <person name="Gugger M."/>
            <person name="Coursin T."/>
            <person name="Rippka R."/>
            <person name="Tandeau De Marsac N."/>
            <person name="Huntemann M."/>
            <person name="Wei C.-L."/>
            <person name="Han J."/>
            <person name="Detter J.C."/>
            <person name="Han C."/>
            <person name="Tapia R."/>
            <person name="Chen A."/>
            <person name="Kyrpides N."/>
            <person name="Mavromatis K."/>
            <person name="Markowitz V."/>
            <person name="Szeto E."/>
            <person name="Ivanova N."/>
            <person name="Pagani I."/>
            <person name="Pati A."/>
            <person name="Goodwin L."/>
            <person name="Nordberg H.P."/>
            <person name="Cantor M.N."/>
            <person name="Hua S.X."/>
            <person name="Woyke T."/>
            <person name="Kerfeld C.A."/>
        </authorList>
    </citation>
    <scope>NUCLEOTIDE SEQUENCE [LARGE SCALE GENOMIC DNA]</scope>
    <source>
        <strain evidence="3">ATCC 27169 / PCC 6605</strain>
    </source>
</reference>
<evidence type="ECO:0000313" key="3">
    <source>
        <dbReference type="Proteomes" id="UP000010366"/>
    </source>
</evidence>
<gene>
    <name evidence="2" type="ORF">Cha6605_1750</name>
</gene>
<evidence type="ECO:0000313" key="2">
    <source>
        <dbReference type="EMBL" id="AFY92875.1"/>
    </source>
</evidence>
<evidence type="ECO:0000256" key="1">
    <source>
        <dbReference type="SAM" id="MobiDB-lite"/>
    </source>
</evidence>
<proteinExistence type="predicted"/>
<protein>
    <submittedName>
        <fullName evidence="2">Uncharacterized protein</fullName>
    </submittedName>
</protein>
<dbReference type="KEGG" id="cmp:Cha6605_1750"/>
<accession>K9UDI0</accession>
<dbReference type="EMBL" id="CP003600">
    <property type="protein sequence ID" value="AFY92875.1"/>
    <property type="molecule type" value="Genomic_DNA"/>
</dbReference>
<dbReference type="RefSeq" id="WP_015159049.1">
    <property type="nucleotide sequence ID" value="NC_019697.1"/>
</dbReference>
<name>K9UDI0_CHAP6</name>
<sequence length="81" mass="9540">MKLRGDRVPGRSGTLYQRTKKKRLKNGKTVEYPLVEGKRDLDNISHWFWHYQILKSCMTICMITLSLSMYSTTSFAFNPQH</sequence>
<dbReference type="HOGENOM" id="CLU_195112_0_0_3"/>
<keyword evidence="3" id="KW-1185">Reference proteome</keyword>
<feature type="region of interest" description="Disordered" evidence="1">
    <location>
        <begin position="1"/>
        <end position="20"/>
    </location>
</feature>